<organism evidence="1">
    <name type="scientific">bioreactor metagenome</name>
    <dbReference type="NCBI Taxonomy" id="1076179"/>
    <lineage>
        <taxon>unclassified sequences</taxon>
        <taxon>metagenomes</taxon>
        <taxon>ecological metagenomes</taxon>
    </lineage>
</organism>
<accession>A0A644X0C9</accession>
<evidence type="ECO:0000313" key="1">
    <source>
        <dbReference type="EMBL" id="MPM09539.1"/>
    </source>
</evidence>
<dbReference type="EMBL" id="VSSQ01001581">
    <property type="protein sequence ID" value="MPM09539.1"/>
    <property type="molecule type" value="Genomic_DNA"/>
</dbReference>
<reference evidence="1" key="1">
    <citation type="submission" date="2019-08" db="EMBL/GenBank/DDBJ databases">
        <authorList>
            <person name="Kucharzyk K."/>
            <person name="Murdoch R.W."/>
            <person name="Higgins S."/>
            <person name="Loffler F."/>
        </authorList>
    </citation>
    <scope>NUCLEOTIDE SEQUENCE</scope>
</reference>
<name>A0A644X0C9_9ZZZZ</name>
<gene>
    <name evidence="1" type="ORF">SDC9_55859</name>
</gene>
<proteinExistence type="predicted"/>
<comment type="caution">
    <text evidence="1">The sequence shown here is derived from an EMBL/GenBank/DDBJ whole genome shotgun (WGS) entry which is preliminary data.</text>
</comment>
<protein>
    <submittedName>
        <fullName evidence="1">Uncharacterized protein</fullName>
    </submittedName>
</protein>
<sequence>MNLDRSLLIGENAFSIDGIISIPSGVEQEKFFSELIEYLQSKGAYFFGFTETLEGEAMKEGRFKELLTMNGIEEYKEEEI</sequence>
<dbReference type="AlphaFoldDB" id="A0A644X0C9"/>